<proteinExistence type="predicted"/>
<evidence type="ECO:0008006" key="2">
    <source>
        <dbReference type="Google" id="ProtNLM"/>
    </source>
</evidence>
<protein>
    <recommendedName>
        <fullName evidence="2">Helix-turn-helix domain-containing protein</fullName>
    </recommendedName>
</protein>
<accession>A0A0F9EZD5</accession>
<dbReference type="InterPro" id="IPR009057">
    <property type="entry name" value="Homeodomain-like_sf"/>
</dbReference>
<reference evidence="1" key="1">
    <citation type="journal article" date="2015" name="Nature">
        <title>Complex archaea that bridge the gap between prokaryotes and eukaryotes.</title>
        <authorList>
            <person name="Spang A."/>
            <person name="Saw J.H."/>
            <person name="Jorgensen S.L."/>
            <person name="Zaremba-Niedzwiedzka K."/>
            <person name="Martijn J."/>
            <person name="Lind A.E."/>
            <person name="van Eijk R."/>
            <person name="Schleper C."/>
            <person name="Guy L."/>
            <person name="Ettema T.J."/>
        </authorList>
    </citation>
    <scope>NUCLEOTIDE SEQUENCE</scope>
</reference>
<name>A0A0F9EZD5_9ZZZZ</name>
<dbReference type="SUPFAM" id="SSF46689">
    <property type="entry name" value="Homeodomain-like"/>
    <property type="match status" value="1"/>
</dbReference>
<gene>
    <name evidence="1" type="ORF">LCGC14_2014990</name>
</gene>
<feature type="non-terminal residue" evidence="1">
    <location>
        <position position="402"/>
    </location>
</feature>
<dbReference type="AlphaFoldDB" id="A0A0F9EZD5"/>
<comment type="caution">
    <text evidence="1">The sequence shown here is derived from an EMBL/GenBank/DDBJ whole genome shotgun (WGS) entry which is preliminary data.</text>
</comment>
<dbReference type="EMBL" id="LAZR01023176">
    <property type="protein sequence ID" value="KKL79424.1"/>
    <property type="molecule type" value="Genomic_DNA"/>
</dbReference>
<evidence type="ECO:0000313" key="1">
    <source>
        <dbReference type="EMBL" id="KKL79424.1"/>
    </source>
</evidence>
<organism evidence="1">
    <name type="scientific">marine sediment metagenome</name>
    <dbReference type="NCBI Taxonomy" id="412755"/>
    <lineage>
        <taxon>unclassified sequences</taxon>
        <taxon>metagenomes</taxon>
        <taxon>ecological metagenomes</taxon>
    </lineage>
</organism>
<sequence length="402" mass="46640">MEPDFFQNSKKSKSIRIEEIDEIKVVLVNGQQYMSWELGDEESQRFAVVQLYRCGLGNQEKLAGLFGLHVNTVQKYVADFTRAGLQGLVPQRSGPKDKWKITPEIKAQILFIALKEGILGYDAIKNRLAKRDEHVSIPSIRQVLLENGIIMDMSVLDSKVQQKEFFDFPYKDQIYLDFGIDRELAETISEKGVEGKEEMLKNVEELGSTSEDIKRDRSFFSQAQRIYLDQLEQGGDNAYAGGLLFVPLLEKYSFLTPLRRIINIPTYEGYSLEELCLTLFYLDSFGFRSMEDFKRVYPEEFGTLIGRAFSPSRFTLRRFLHKVRKLKKSEELIDEFAYEYLKSGIARFRVLYIDGHFLPYYGMYPVTKGWHGVRQMPMKGSYNFLGVDENFTPWIFLVRSSS</sequence>